<dbReference type="EMBL" id="CAJOBI010147745">
    <property type="protein sequence ID" value="CAF4797383.1"/>
    <property type="molecule type" value="Genomic_DNA"/>
</dbReference>
<gene>
    <name evidence="1" type="ORF">BYL167_LOCUS36988</name>
    <name evidence="2" type="ORF">SMN809_LOCUS47024</name>
</gene>
<evidence type="ECO:0000313" key="1">
    <source>
        <dbReference type="EMBL" id="CAF4522894.1"/>
    </source>
</evidence>
<protein>
    <submittedName>
        <fullName evidence="1">Uncharacterized protein</fullName>
    </submittedName>
</protein>
<dbReference type="Proteomes" id="UP000676336">
    <property type="component" value="Unassembled WGS sequence"/>
</dbReference>
<reference evidence="1" key="1">
    <citation type="submission" date="2021-02" db="EMBL/GenBank/DDBJ databases">
        <authorList>
            <person name="Nowell W R."/>
        </authorList>
    </citation>
    <scope>NUCLEOTIDE SEQUENCE</scope>
</reference>
<proteinExistence type="predicted"/>
<accession>A0A8S2Y1E2</accession>
<dbReference type="Proteomes" id="UP000681967">
    <property type="component" value="Unassembled WGS sequence"/>
</dbReference>
<dbReference type="AlphaFoldDB" id="A0A8S2Y1E2"/>
<sequence length="48" mass="5514">ISSGGNPDYFACFLYHYIILIQPFYYLLHIPKVQTTTVDIISHPDGIE</sequence>
<feature type="non-terminal residue" evidence="1">
    <location>
        <position position="1"/>
    </location>
</feature>
<organism evidence="1 3">
    <name type="scientific">Rotaria magnacalcarata</name>
    <dbReference type="NCBI Taxonomy" id="392030"/>
    <lineage>
        <taxon>Eukaryota</taxon>
        <taxon>Metazoa</taxon>
        <taxon>Spiralia</taxon>
        <taxon>Gnathifera</taxon>
        <taxon>Rotifera</taxon>
        <taxon>Eurotatoria</taxon>
        <taxon>Bdelloidea</taxon>
        <taxon>Philodinida</taxon>
        <taxon>Philodinidae</taxon>
        <taxon>Rotaria</taxon>
    </lineage>
</organism>
<evidence type="ECO:0000313" key="2">
    <source>
        <dbReference type="EMBL" id="CAF4797383.1"/>
    </source>
</evidence>
<name>A0A8S2Y1E2_9BILA</name>
<dbReference type="EMBL" id="CAJOBH010082317">
    <property type="protein sequence ID" value="CAF4522894.1"/>
    <property type="molecule type" value="Genomic_DNA"/>
</dbReference>
<evidence type="ECO:0000313" key="3">
    <source>
        <dbReference type="Proteomes" id="UP000681967"/>
    </source>
</evidence>
<comment type="caution">
    <text evidence="1">The sequence shown here is derived from an EMBL/GenBank/DDBJ whole genome shotgun (WGS) entry which is preliminary data.</text>
</comment>